<evidence type="ECO:0000313" key="1">
    <source>
        <dbReference type="EMBL" id="KAK8210365.1"/>
    </source>
</evidence>
<accession>A0ACC3SEH8</accession>
<gene>
    <name evidence="1" type="ORF">M8818_003535</name>
</gene>
<sequence>METLVLYMTVAHSSRGSLSQNGKSARSGKTAILTTLVRCIVSPPSPVTRETSRLVPAKRGFIRTREIRADCKEVRTSLGCPLSLVYVSKQDIFLVSKTGISLIVFDILIRNRIIPILSLVDDSIVEAQDHDDGQANTQEDDQNELRRIVPRRILSTKRLRPDDIGGRKGDVQARRGVRAFGMAGRVAR</sequence>
<dbReference type="EMBL" id="JAMKPW020000015">
    <property type="protein sequence ID" value="KAK8210365.1"/>
    <property type="molecule type" value="Genomic_DNA"/>
</dbReference>
<reference evidence="1" key="1">
    <citation type="submission" date="2024-02" db="EMBL/GenBank/DDBJ databases">
        <title>Metagenome Assembled Genome of Zalaria obscura JY119.</title>
        <authorList>
            <person name="Vighnesh L."/>
            <person name="Jagadeeshwari U."/>
            <person name="Venkata Ramana C."/>
            <person name="Sasikala C."/>
        </authorList>
    </citation>
    <scope>NUCLEOTIDE SEQUENCE</scope>
    <source>
        <strain evidence="1">JY119</strain>
    </source>
</reference>
<keyword evidence="2" id="KW-1185">Reference proteome</keyword>
<dbReference type="Proteomes" id="UP001320706">
    <property type="component" value="Unassembled WGS sequence"/>
</dbReference>
<protein>
    <submittedName>
        <fullName evidence="1">Uncharacterized protein</fullName>
    </submittedName>
</protein>
<name>A0ACC3SEH8_9PEZI</name>
<evidence type="ECO:0000313" key="2">
    <source>
        <dbReference type="Proteomes" id="UP001320706"/>
    </source>
</evidence>
<proteinExistence type="predicted"/>
<organism evidence="1 2">
    <name type="scientific">Zalaria obscura</name>
    <dbReference type="NCBI Taxonomy" id="2024903"/>
    <lineage>
        <taxon>Eukaryota</taxon>
        <taxon>Fungi</taxon>
        <taxon>Dikarya</taxon>
        <taxon>Ascomycota</taxon>
        <taxon>Pezizomycotina</taxon>
        <taxon>Dothideomycetes</taxon>
        <taxon>Dothideomycetidae</taxon>
        <taxon>Dothideales</taxon>
        <taxon>Zalariaceae</taxon>
        <taxon>Zalaria</taxon>
    </lineage>
</organism>
<comment type="caution">
    <text evidence="1">The sequence shown here is derived from an EMBL/GenBank/DDBJ whole genome shotgun (WGS) entry which is preliminary data.</text>
</comment>